<sequence length="302" mass="34281">MRGNLQYFFLKMLSRLICLLPYRLVCWLGRQLGIIVYVAAKRQRERGIMQVTDSLKLTQAEASALIRRMFCNLGQTVMEVLYTPALTPQNIRQYVSISGLEHLQKALSQGHGVVFLTAHMGNWEWMAAALCYAGFPITTIAKPQPNPQHTRILNEFRTMVGLEVFNRGTSDMIKAARALKKGKVLGFLADQDGGTDGVFFDFLGKNASSPVGPAYFAKTFKSVIVPAFTYHRPQGGHHVVIKPPVAYQHYDDPDQEIYHNTLQMTKVIEEAILAYPDEWIWFMRRWNTQKPAASSEVHDRFA</sequence>
<evidence type="ECO:0000256" key="5">
    <source>
        <dbReference type="ARBA" id="ARBA00023136"/>
    </source>
</evidence>
<gene>
    <name evidence="7" type="primary">lpxL_2</name>
    <name evidence="7" type="ORF">SPTER_39690</name>
</gene>
<dbReference type="AlphaFoldDB" id="A0A517DYW8"/>
<dbReference type="CDD" id="cd07984">
    <property type="entry name" value="LPLAT_LABLAT-like"/>
    <property type="match status" value="1"/>
</dbReference>
<evidence type="ECO:0000313" key="8">
    <source>
        <dbReference type="Proteomes" id="UP000320776"/>
    </source>
</evidence>
<evidence type="ECO:0000256" key="1">
    <source>
        <dbReference type="ARBA" id="ARBA00004533"/>
    </source>
</evidence>
<evidence type="ECO:0000313" key="7">
    <source>
        <dbReference type="EMBL" id="QDR82541.1"/>
    </source>
</evidence>
<keyword evidence="5" id="KW-0472">Membrane</keyword>
<proteinExistence type="predicted"/>
<reference evidence="7 8" key="1">
    <citation type="submission" date="2019-02" db="EMBL/GenBank/DDBJ databases">
        <title>Closed genome of Sporomusa termitida DSM 4440.</title>
        <authorList>
            <person name="Poehlein A."/>
            <person name="Daniel R."/>
        </authorList>
    </citation>
    <scope>NUCLEOTIDE SEQUENCE [LARGE SCALE GENOMIC DNA]</scope>
    <source>
        <strain evidence="7 8">DSM 4440</strain>
    </source>
</reference>
<dbReference type="EMBL" id="CP036259">
    <property type="protein sequence ID" value="QDR82541.1"/>
    <property type="molecule type" value="Genomic_DNA"/>
</dbReference>
<protein>
    <submittedName>
        <fullName evidence="7">Lipid A biosynthesis lauroyltransferase</fullName>
        <ecNumber evidence="7">2.3.1.241</ecNumber>
    </submittedName>
</protein>
<dbReference type="PANTHER" id="PTHR30606">
    <property type="entry name" value="LIPID A BIOSYNTHESIS LAUROYL ACYLTRANSFERASE"/>
    <property type="match status" value="1"/>
</dbReference>
<dbReference type="PIRSF" id="PIRSF026649">
    <property type="entry name" value="MsbB"/>
    <property type="match status" value="1"/>
</dbReference>
<dbReference type="GO" id="GO:0009247">
    <property type="term" value="P:glycolipid biosynthetic process"/>
    <property type="evidence" value="ECO:0007669"/>
    <property type="project" value="UniProtKB-ARBA"/>
</dbReference>
<accession>A0A517DYW8</accession>
<keyword evidence="2" id="KW-1003">Cell membrane</keyword>
<keyword evidence="8" id="KW-1185">Reference proteome</keyword>
<dbReference type="PANTHER" id="PTHR30606:SF10">
    <property type="entry name" value="PHOSPHATIDYLINOSITOL MANNOSIDE ACYLTRANSFERASE"/>
    <property type="match status" value="1"/>
</dbReference>
<dbReference type="RefSeq" id="WP_144351920.1">
    <property type="nucleotide sequence ID" value="NZ_CP036259.1"/>
</dbReference>
<name>A0A517DYW8_9FIRM</name>
<dbReference type="KEGG" id="sted:SPTER_39690"/>
<dbReference type="Pfam" id="PF03279">
    <property type="entry name" value="Lip_A_acyltrans"/>
    <property type="match status" value="1"/>
</dbReference>
<keyword evidence="6 7" id="KW-0012">Acyltransferase</keyword>
<evidence type="ECO:0000256" key="3">
    <source>
        <dbReference type="ARBA" id="ARBA00022519"/>
    </source>
</evidence>
<evidence type="ECO:0000256" key="4">
    <source>
        <dbReference type="ARBA" id="ARBA00022679"/>
    </source>
</evidence>
<comment type="subcellular location">
    <subcellularLocation>
        <location evidence="1">Cell inner membrane</location>
    </subcellularLocation>
</comment>
<dbReference type="Proteomes" id="UP000320776">
    <property type="component" value="Chromosome"/>
</dbReference>
<keyword evidence="4 7" id="KW-0808">Transferase</keyword>
<dbReference type="InterPro" id="IPR004960">
    <property type="entry name" value="LipA_acyltrans"/>
</dbReference>
<evidence type="ECO:0000256" key="6">
    <source>
        <dbReference type="ARBA" id="ARBA00023315"/>
    </source>
</evidence>
<evidence type="ECO:0000256" key="2">
    <source>
        <dbReference type="ARBA" id="ARBA00022475"/>
    </source>
</evidence>
<dbReference type="GO" id="GO:0005886">
    <property type="term" value="C:plasma membrane"/>
    <property type="evidence" value="ECO:0007669"/>
    <property type="project" value="UniProtKB-SubCell"/>
</dbReference>
<dbReference type="GO" id="GO:0008913">
    <property type="term" value="F:Kdo2-lipid IVA acyltransferase activity"/>
    <property type="evidence" value="ECO:0007669"/>
    <property type="project" value="UniProtKB-EC"/>
</dbReference>
<organism evidence="7 8">
    <name type="scientific">Sporomusa termitida</name>
    <dbReference type="NCBI Taxonomy" id="2377"/>
    <lineage>
        <taxon>Bacteria</taxon>
        <taxon>Bacillati</taxon>
        <taxon>Bacillota</taxon>
        <taxon>Negativicutes</taxon>
        <taxon>Selenomonadales</taxon>
        <taxon>Sporomusaceae</taxon>
        <taxon>Sporomusa</taxon>
    </lineage>
</organism>
<keyword evidence="3" id="KW-0997">Cell inner membrane</keyword>
<dbReference type="EC" id="2.3.1.241" evidence="7"/>
<dbReference type="OrthoDB" id="9801955at2"/>